<proteinExistence type="predicted"/>
<evidence type="ECO:0000313" key="3">
    <source>
        <dbReference type="EMBL" id="KAH6687885.1"/>
    </source>
</evidence>
<dbReference type="OrthoDB" id="3061561at2759"/>
<keyword evidence="4" id="KW-1185">Reference proteome</keyword>
<keyword evidence="2" id="KW-0812">Transmembrane</keyword>
<evidence type="ECO:0000256" key="1">
    <source>
        <dbReference type="SAM" id="MobiDB-lite"/>
    </source>
</evidence>
<dbReference type="AlphaFoldDB" id="A0A9P9AD41"/>
<organism evidence="3 4">
    <name type="scientific">Plectosphaerella plurivora</name>
    <dbReference type="NCBI Taxonomy" id="936078"/>
    <lineage>
        <taxon>Eukaryota</taxon>
        <taxon>Fungi</taxon>
        <taxon>Dikarya</taxon>
        <taxon>Ascomycota</taxon>
        <taxon>Pezizomycotina</taxon>
        <taxon>Sordariomycetes</taxon>
        <taxon>Hypocreomycetidae</taxon>
        <taxon>Glomerellales</taxon>
        <taxon>Plectosphaerellaceae</taxon>
        <taxon>Plectosphaerella</taxon>
    </lineage>
</organism>
<dbReference type="Proteomes" id="UP000770015">
    <property type="component" value="Unassembled WGS sequence"/>
</dbReference>
<feature type="transmembrane region" description="Helical" evidence="2">
    <location>
        <begin position="24"/>
        <end position="42"/>
    </location>
</feature>
<evidence type="ECO:0000256" key="2">
    <source>
        <dbReference type="SAM" id="Phobius"/>
    </source>
</evidence>
<comment type="caution">
    <text evidence="3">The sequence shown here is derived from an EMBL/GenBank/DDBJ whole genome shotgun (WGS) entry which is preliminary data.</text>
</comment>
<gene>
    <name evidence="3" type="ORF">F5X68DRAFT_239360</name>
</gene>
<accession>A0A9P9AD41</accession>
<protein>
    <submittedName>
        <fullName evidence="3">Uncharacterized protein</fullName>
    </submittedName>
</protein>
<keyword evidence="2" id="KW-0472">Membrane</keyword>
<sequence>MSQLRDDVEYTSDWIREPQGRGTLSLLSTCTFTLVLCVYTAVHLNIPPAGEPRRWQLVRKIKWMLIAILAPEAVLFTAIHQYWRAWTFCREMDNLRADLGGGTAIRKKPWRKRTPYSSTSRNEEDGATSPDANAPQPPDPFSITYGFYVFMGGLTVDVSDMHNDFKTLTLSPFYVLKMARKLSDWKPFVVSDTTIQDKSKADTLAKLLVVLQVSWLFLQCVTRAGQGRPLTTLEVHTLVHAVCAMLMYGLWFNKPLDIRDATVVAVNRPEITDDLALELLRLPGSIAPSFGENGLRLITNNHRFVERFESMLGTPSLRAFVGLLPRLSESQAINF</sequence>
<keyword evidence="2" id="KW-1133">Transmembrane helix</keyword>
<name>A0A9P9AD41_9PEZI</name>
<dbReference type="EMBL" id="JAGSXJ010000010">
    <property type="protein sequence ID" value="KAH6687885.1"/>
    <property type="molecule type" value="Genomic_DNA"/>
</dbReference>
<reference evidence="3" key="1">
    <citation type="journal article" date="2021" name="Nat. Commun.">
        <title>Genetic determinants of endophytism in the Arabidopsis root mycobiome.</title>
        <authorList>
            <person name="Mesny F."/>
            <person name="Miyauchi S."/>
            <person name="Thiergart T."/>
            <person name="Pickel B."/>
            <person name="Atanasova L."/>
            <person name="Karlsson M."/>
            <person name="Huettel B."/>
            <person name="Barry K.W."/>
            <person name="Haridas S."/>
            <person name="Chen C."/>
            <person name="Bauer D."/>
            <person name="Andreopoulos W."/>
            <person name="Pangilinan J."/>
            <person name="LaButti K."/>
            <person name="Riley R."/>
            <person name="Lipzen A."/>
            <person name="Clum A."/>
            <person name="Drula E."/>
            <person name="Henrissat B."/>
            <person name="Kohler A."/>
            <person name="Grigoriev I.V."/>
            <person name="Martin F.M."/>
            <person name="Hacquard S."/>
        </authorList>
    </citation>
    <scope>NUCLEOTIDE SEQUENCE</scope>
    <source>
        <strain evidence="3">MPI-SDFR-AT-0117</strain>
    </source>
</reference>
<feature type="transmembrane region" description="Helical" evidence="2">
    <location>
        <begin position="63"/>
        <end position="83"/>
    </location>
</feature>
<dbReference type="PANTHER" id="PTHR35043:SF7">
    <property type="entry name" value="TRANSCRIPTION FACTOR DOMAIN-CONTAINING PROTEIN"/>
    <property type="match status" value="1"/>
</dbReference>
<feature type="region of interest" description="Disordered" evidence="1">
    <location>
        <begin position="109"/>
        <end position="138"/>
    </location>
</feature>
<evidence type="ECO:0000313" key="4">
    <source>
        <dbReference type="Proteomes" id="UP000770015"/>
    </source>
</evidence>
<dbReference type="PANTHER" id="PTHR35043">
    <property type="entry name" value="TRANSCRIPTION FACTOR DOMAIN-CONTAINING PROTEIN"/>
    <property type="match status" value="1"/>
</dbReference>